<feature type="compositionally biased region" description="Polar residues" evidence="1">
    <location>
        <begin position="1619"/>
        <end position="1637"/>
    </location>
</feature>
<dbReference type="VEuPathDB" id="VectorBase:ACON2_042479"/>
<feature type="compositionally biased region" description="Low complexity" evidence="1">
    <location>
        <begin position="566"/>
        <end position="586"/>
    </location>
</feature>
<feature type="compositionally biased region" description="Polar residues" evidence="1">
    <location>
        <begin position="1670"/>
        <end position="1684"/>
    </location>
</feature>
<feature type="compositionally biased region" description="Polar residues" evidence="1">
    <location>
        <begin position="1600"/>
        <end position="1610"/>
    </location>
</feature>
<feature type="compositionally biased region" description="Low complexity" evidence="1">
    <location>
        <begin position="1994"/>
        <end position="2007"/>
    </location>
</feature>
<feature type="compositionally biased region" description="Polar residues" evidence="1">
    <location>
        <begin position="1475"/>
        <end position="1494"/>
    </location>
</feature>
<feature type="compositionally biased region" description="Basic and acidic residues" evidence="1">
    <location>
        <begin position="1495"/>
        <end position="1506"/>
    </location>
</feature>
<feature type="compositionally biased region" description="Low complexity" evidence="1">
    <location>
        <begin position="1730"/>
        <end position="1740"/>
    </location>
</feature>
<feature type="region of interest" description="Disordered" evidence="1">
    <location>
        <begin position="1233"/>
        <end position="1307"/>
    </location>
</feature>
<feature type="compositionally biased region" description="Basic and acidic residues" evidence="1">
    <location>
        <begin position="1697"/>
        <end position="1706"/>
    </location>
</feature>
<dbReference type="EnsemblMetazoa" id="ACOM030462-RA">
    <property type="protein sequence ID" value="ACOM030462-PA.1"/>
    <property type="gene ID" value="ACOM030462"/>
</dbReference>
<name>A0A8W7PFW1_ANOCL</name>
<feature type="region of interest" description="Disordered" evidence="1">
    <location>
        <begin position="417"/>
        <end position="437"/>
    </location>
</feature>
<feature type="region of interest" description="Disordered" evidence="1">
    <location>
        <begin position="456"/>
        <end position="534"/>
    </location>
</feature>
<dbReference type="Proteomes" id="UP000075882">
    <property type="component" value="Unassembled WGS sequence"/>
</dbReference>
<feature type="region of interest" description="Disordered" evidence="1">
    <location>
        <begin position="557"/>
        <end position="595"/>
    </location>
</feature>
<feature type="region of interest" description="Disordered" evidence="1">
    <location>
        <begin position="1426"/>
        <end position="1456"/>
    </location>
</feature>
<feature type="region of interest" description="Disordered" evidence="1">
    <location>
        <begin position="779"/>
        <end position="812"/>
    </location>
</feature>
<feature type="region of interest" description="Disordered" evidence="1">
    <location>
        <begin position="1988"/>
        <end position="2007"/>
    </location>
</feature>
<evidence type="ECO:0000313" key="2">
    <source>
        <dbReference type="EnsemblMetazoa" id="ACOM030462-PA.1"/>
    </source>
</evidence>
<reference evidence="2" key="1">
    <citation type="submission" date="2022-08" db="UniProtKB">
        <authorList>
            <consortium name="EnsemblMetazoa"/>
        </authorList>
    </citation>
    <scope>IDENTIFICATION</scope>
</reference>
<organism evidence="2">
    <name type="scientific">Anopheles coluzzii</name>
    <name type="common">African malaria mosquito</name>
    <dbReference type="NCBI Taxonomy" id="1518534"/>
    <lineage>
        <taxon>Eukaryota</taxon>
        <taxon>Metazoa</taxon>
        <taxon>Ecdysozoa</taxon>
        <taxon>Arthropoda</taxon>
        <taxon>Hexapoda</taxon>
        <taxon>Insecta</taxon>
        <taxon>Pterygota</taxon>
        <taxon>Neoptera</taxon>
        <taxon>Endopterygota</taxon>
        <taxon>Diptera</taxon>
        <taxon>Nematocera</taxon>
        <taxon>Culicoidea</taxon>
        <taxon>Culicidae</taxon>
        <taxon>Anophelinae</taxon>
        <taxon>Anopheles</taxon>
    </lineage>
</organism>
<accession>A0A8W7PFW1</accession>
<feature type="compositionally biased region" description="Low complexity" evidence="1">
    <location>
        <begin position="418"/>
        <end position="437"/>
    </location>
</feature>
<feature type="compositionally biased region" description="Low complexity" evidence="1">
    <location>
        <begin position="1246"/>
        <end position="1259"/>
    </location>
</feature>
<feature type="region of interest" description="Disordered" evidence="1">
    <location>
        <begin position="1591"/>
        <end position="1798"/>
    </location>
</feature>
<feature type="compositionally biased region" description="Low complexity" evidence="1">
    <location>
        <begin position="1426"/>
        <end position="1453"/>
    </location>
</feature>
<feature type="compositionally biased region" description="Polar residues" evidence="1">
    <location>
        <begin position="1741"/>
        <end position="1756"/>
    </location>
</feature>
<feature type="compositionally biased region" description="Basic and acidic residues" evidence="1">
    <location>
        <begin position="1656"/>
        <end position="1669"/>
    </location>
</feature>
<feature type="compositionally biased region" description="Low complexity" evidence="1">
    <location>
        <begin position="1757"/>
        <end position="1776"/>
    </location>
</feature>
<feature type="region of interest" description="Disordered" evidence="1">
    <location>
        <begin position="1319"/>
        <end position="1383"/>
    </location>
</feature>
<feature type="compositionally biased region" description="Low complexity" evidence="1">
    <location>
        <begin position="504"/>
        <end position="515"/>
    </location>
</feature>
<feature type="region of interest" description="Disordered" evidence="1">
    <location>
        <begin position="149"/>
        <end position="175"/>
    </location>
</feature>
<proteinExistence type="predicted"/>
<protein>
    <submittedName>
        <fullName evidence="2">Uncharacterized protein</fullName>
    </submittedName>
</protein>
<sequence length="2007" mass="215716">MCVQCGTQHVDPARIGEQQYRAPTVNWNTVDVEIGKTLSPNTGPAQTDSSMEVASLATGTGTTTATRAPFQREVREWQHVDPNTGALLTGRLEADRWVNGPLNSYGKMVSQNLSTPDGTQHTQRKQMEILQARTSAGSLQVVRAQTVQTTSSRWSSSTVHSTTTSTEQTTGSSGIVGAITGPTVAGSPLATNGFSSHHLLSSFHRPLSSGTTSSSRLLTVGSSRSDAPQTTPLGGSAFVSTATKPFPRFSSSPTSAGSSFVNTSGPLRYGRQLYAVDADAHDDRGSYHLTATNQQPLRTVAVEQDSSINGNSVPLARGKSISIEDLSTERDESNFDDDVEPTQWKRVSKIRRSLQFPRKTTPRTNTRPIDLPENSVSVSRICQELENGRRLNTAMRNNHIDLVALDNILKSVADQPCTAATTPPHSNPPHSKSPPKASFLTAESLREIRGRLRRLSNESLYRDDMSPADDASGQTVASDRPSPGDEGGVTITEVETRLGQLETSSSSDSNYRSSSLQTSKKPAPDTTVLAPDDWHSRRKSYGFERMSQQPLGSGFAMAKMDSSTDSGIGRSSDLSSSWSSAATESGQGAGGSYHHQRATIVTLGERSQLKEKQATNPAMVIKITSKPVDSTSDTFAVPSLEPTDEEPKRHSIAVDETSYVRDSLRTMFERKSSVHVNGFSHTLIDDLSRNKKRVEFCKTEVHFTADSGRVNIVETDEKPPPTNNFRRRRRSSGGSSYLVSNLDGDSDSVNATDESKLVGPSSESVVIEQETAPVVTTTIGGMGRTAPEPTPRKYVPSATVTVSDESDGHSTDEISLRSILKNKPVKPKPYVLGENLDSNEALWGVKLKPVVAGGATVEQSQPRLLSVEMGTESKSSSPIAAGSGYSTRINLTKEPAGPSSWSGSNSPDKAILHSATNGHESAAAKSTTKILIDMTSAGEEKGPAAAAGDELKSTSLIMRTMRAATKLDEALKSLQAFRRDSLGESGTPTGLTISSHSIAKSSSASSIYADYPKLRTSGKYASSLDGDSLERDATAYGVSRYTSVLPSTATTAVSRRILTSESRLSDFEAYISKNTASVRRSSTADDVDRLVSSKPIAAPRLKKLQGSTVLSQQLSQLRRLYDAAELYDSDSDSAKADEEVKLYLGNLADASSSTSSFGQATELSGSWSRIKAKRNIQKFNGSSLSTVTAARDEPKDTAFSVNSSAEFDVVKPSALISRQPAKPSAVMSIELKSPTPVKKLPPASHTSSPDTSTTKITTTLNDESTAASTQQQSPKFRRYIPTTATSATTPGAVRNEERASLRLSSGARQLRENELSFFGVNPNKQQSSSPAGPTGKPPTTSTTTPNSPFQRSATLTSSFIRRSGTTTTSSTTTTGSGDSATSKASLWQLTNDKPDLLRHGQQAAAAVEQPKSQAVAAPRPAVVRTGSSSVATSNSVSVNSSSSSVTTSTLSSADGSPHYENLSHFALKPKAAQRSVGSSPSAGELLVQQQTAKVTESEKPAAAYDRKKDLERDERILEELTRAADEILNVVNNMSNGESMESILSELNDGEAHHRRLSTGGCTLGTIRECSTTNKIMKSRGVQVSKNIDDSLKRHHQRQSRLSSASSNESIGRRPEGNFTRSVSLRGPSTASTTAGDSLSSRSGSSRRSRAPMATETRRLVRMCSKEKLQSNASSSEDLPSTTAVEPPRRPRRTRYHSKETKDPERTSSTSNGHGTRVSSSTRSHRSERSSGSVRTVSSRHQGQSATPTTGHTAQTAVSASVSSHHSLHSASCPSSRGLKSSATNGHHQHHHSQLASATTTTYVLQSFMLVPPPRRKRRQQLQQHPTKVAKVVRRQSSRLSRHSREAKLANPVRRRRRRLEQSLLYVDGSPLSVIRMAQCCPNTGPVMPRISSKLSGLRFCGIKLLPVVYSSDSSIKLYSLVAYRIRSSASRLMWTATSVQRKLNSTTKSRSLTTFMLFGDTPSKPRSAASLWRLMLNGLPASAPLPSGSTFIRRPNSSNRSKSSLK</sequence>
<feature type="compositionally biased region" description="Low complexity" evidence="1">
    <location>
        <begin position="1281"/>
        <end position="1290"/>
    </location>
</feature>
<feature type="region of interest" description="Disordered" evidence="1">
    <location>
        <begin position="1471"/>
        <end position="1506"/>
    </location>
</feature>
<feature type="compositionally biased region" description="Low complexity" evidence="1">
    <location>
        <begin position="206"/>
        <end position="225"/>
    </location>
</feature>
<feature type="region of interest" description="Disordered" evidence="1">
    <location>
        <begin position="712"/>
        <end position="764"/>
    </location>
</feature>
<feature type="compositionally biased region" description="Low complexity" evidence="1">
    <location>
        <begin position="1356"/>
        <end position="1382"/>
    </location>
</feature>
<feature type="region of interest" description="Disordered" evidence="1">
    <location>
        <begin position="206"/>
        <end position="234"/>
    </location>
</feature>
<feature type="compositionally biased region" description="Low complexity" evidence="1">
    <location>
        <begin position="149"/>
        <end position="173"/>
    </location>
</feature>
<feature type="compositionally biased region" description="Low complexity" evidence="1">
    <location>
        <begin position="1327"/>
        <end position="1348"/>
    </location>
</feature>
<evidence type="ECO:0000256" key="1">
    <source>
        <dbReference type="SAM" id="MobiDB-lite"/>
    </source>
</evidence>
<feature type="compositionally biased region" description="Polar residues" evidence="1">
    <location>
        <begin position="1260"/>
        <end position="1274"/>
    </location>
</feature>